<dbReference type="EMBL" id="PEVB01000102">
    <property type="protein sequence ID" value="PIV06789.1"/>
    <property type="molecule type" value="Genomic_DNA"/>
</dbReference>
<proteinExistence type="predicted"/>
<feature type="non-terminal residue" evidence="1">
    <location>
        <position position="64"/>
    </location>
</feature>
<dbReference type="Proteomes" id="UP000229191">
    <property type="component" value="Unassembled WGS sequence"/>
</dbReference>
<accession>A0A2M7BMV0</accession>
<sequence>MIIFMSMDNYILINRKTFEVKEICASDGEIHRIIKKCKSLDEAVDIASKEAKEGEVEYGIWFGV</sequence>
<dbReference type="AlphaFoldDB" id="A0A2M7BMV0"/>
<organism evidence="1 2">
    <name type="scientific">Candidatus Shapirobacteria bacterium CG03_land_8_20_14_0_80_35_14</name>
    <dbReference type="NCBI Taxonomy" id="1974878"/>
    <lineage>
        <taxon>Bacteria</taxon>
        <taxon>Candidatus Shapironibacteriota</taxon>
    </lineage>
</organism>
<reference evidence="2" key="1">
    <citation type="submission" date="2017-09" db="EMBL/GenBank/DDBJ databases">
        <title>Depth-based differentiation of microbial function through sediment-hosted aquifers and enrichment of novel symbionts in the deep terrestrial subsurface.</title>
        <authorList>
            <person name="Probst A.J."/>
            <person name="Ladd B."/>
            <person name="Jarett J.K."/>
            <person name="Geller-Mcgrath D.E."/>
            <person name="Sieber C.M.K."/>
            <person name="Emerson J.B."/>
            <person name="Anantharaman K."/>
            <person name="Thomas B.C."/>
            <person name="Malmstrom R."/>
            <person name="Stieglmeier M."/>
            <person name="Klingl A."/>
            <person name="Woyke T."/>
            <person name="Ryan C.M."/>
            <person name="Banfield J.F."/>
        </authorList>
    </citation>
    <scope>NUCLEOTIDE SEQUENCE [LARGE SCALE GENOMIC DNA]</scope>
</reference>
<name>A0A2M7BMV0_9BACT</name>
<gene>
    <name evidence="1" type="ORF">COS53_03750</name>
</gene>
<evidence type="ECO:0000313" key="2">
    <source>
        <dbReference type="Proteomes" id="UP000229191"/>
    </source>
</evidence>
<protein>
    <submittedName>
        <fullName evidence="1">Uncharacterized protein</fullName>
    </submittedName>
</protein>
<comment type="caution">
    <text evidence="1">The sequence shown here is derived from an EMBL/GenBank/DDBJ whole genome shotgun (WGS) entry which is preliminary data.</text>
</comment>
<evidence type="ECO:0000313" key="1">
    <source>
        <dbReference type="EMBL" id="PIV06789.1"/>
    </source>
</evidence>